<reference evidence="2" key="1">
    <citation type="journal article" date="2020" name="Stud. Mycol.">
        <title>101 Dothideomycetes genomes: a test case for predicting lifestyles and emergence of pathogens.</title>
        <authorList>
            <person name="Haridas S."/>
            <person name="Albert R."/>
            <person name="Binder M."/>
            <person name="Bloem J."/>
            <person name="Labutti K."/>
            <person name="Salamov A."/>
            <person name="Andreopoulos B."/>
            <person name="Baker S."/>
            <person name="Barry K."/>
            <person name="Bills G."/>
            <person name="Bluhm B."/>
            <person name="Cannon C."/>
            <person name="Castanera R."/>
            <person name="Culley D."/>
            <person name="Daum C."/>
            <person name="Ezra D."/>
            <person name="Gonzalez J."/>
            <person name="Henrissat B."/>
            <person name="Kuo A."/>
            <person name="Liang C."/>
            <person name="Lipzen A."/>
            <person name="Lutzoni F."/>
            <person name="Magnuson J."/>
            <person name="Mondo S."/>
            <person name="Nolan M."/>
            <person name="Ohm R."/>
            <person name="Pangilinan J."/>
            <person name="Park H.-J."/>
            <person name="Ramirez L."/>
            <person name="Alfaro M."/>
            <person name="Sun H."/>
            <person name="Tritt A."/>
            <person name="Yoshinaga Y."/>
            <person name="Zwiers L.-H."/>
            <person name="Turgeon B."/>
            <person name="Goodwin S."/>
            <person name="Spatafora J."/>
            <person name="Crous P."/>
            <person name="Grigoriev I."/>
        </authorList>
    </citation>
    <scope>NUCLEOTIDE SEQUENCE</scope>
    <source>
        <strain evidence="2">CBS 113979</strain>
    </source>
</reference>
<gene>
    <name evidence="2" type="ORF">K402DRAFT_404272</name>
</gene>
<feature type="transmembrane region" description="Helical" evidence="1">
    <location>
        <begin position="711"/>
        <end position="732"/>
    </location>
</feature>
<name>A0A6G1H037_9PEZI</name>
<keyword evidence="1" id="KW-1133">Transmembrane helix</keyword>
<feature type="transmembrane region" description="Helical" evidence="1">
    <location>
        <begin position="1186"/>
        <end position="1212"/>
    </location>
</feature>
<evidence type="ECO:0000313" key="2">
    <source>
        <dbReference type="EMBL" id="KAF1986545.1"/>
    </source>
</evidence>
<evidence type="ECO:0000256" key="1">
    <source>
        <dbReference type="SAM" id="Phobius"/>
    </source>
</evidence>
<feature type="transmembrane region" description="Helical" evidence="1">
    <location>
        <begin position="663"/>
        <end position="687"/>
    </location>
</feature>
<feature type="transmembrane region" description="Helical" evidence="1">
    <location>
        <begin position="531"/>
        <end position="553"/>
    </location>
</feature>
<keyword evidence="3" id="KW-1185">Reference proteome</keyword>
<feature type="transmembrane region" description="Helical" evidence="1">
    <location>
        <begin position="56"/>
        <end position="77"/>
    </location>
</feature>
<organism evidence="2 3">
    <name type="scientific">Aulographum hederae CBS 113979</name>
    <dbReference type="NCBI Taxonomy" id="1176131"/>
    <lineage>
        <taxon>Eukaryota</taxon>
        <taxon>Fungi</taxon>
        <taxon>Dikarya</taxon>
        <taxon>Ascomycota</taxon>
        <taxon>Pezizomycotina</taxon>
        <taxon>Dothideomycetes</taxon>
        <taxon>Pleosporomycetidae</taxon>
        <taxon>Aulographales</taxon>
        <taxon>Aulographaceae</taxon>
    </lineage>
</organism>
<feature type="transmembrane region" description="Helical" evidence="1">
    <location>
        <begin position="773"/>
        <end position="797"/>
    </location>
</feature>
<dbReference type="OrthoDB" id="3248909at2759"/>
<dbReference type="Pfam" id="PF11915">
    <property type="entry name" value="DUF3433"/>
    <property type="match status" value="2"/>
</dbReference>
<evidence type="ECO:0000313" key="3">
    <source>
        <dbReference type="Proteomes" id="UP000800041"/>
    </source>
</evidence>
<dbReference type="Proteomes" id="UP000800041">
    <property type="component" value="Unassembled WGS sequence"/>
</dbReference>
<feature type="transmembrane region" description="Helical" evidence="1">
    <location>
        <begin position="97"/>
        <end position="121"/>
    </location>
</feature>
<dbReference type="PANTHER" id="PTHR37544:SF3">
    <property type="entry name" value="SPRAY"/>
    <property type="match status" value="1"/>
</dbReference>
<protein>
    <submittedName>
        <fullName evidence="2">Uncharacterized protein</fullName>
    </submittedName>
</protein>
<sequence>MESRPKFENMQLDVVEVTREQSGNFFTRLWRRDYAPTPIDEDAYQTRRWKPHSLRIPFLVGIIVISLGLLAALQVLLTRSQKDGGLLFASRINDLPIGQTFAYLYLPTVIAVSYSFLWTWIDLDAKRLEPYYQLSKDGGAAGSQSLLLHYPVDFIASVPIKAFRLRHWSVFYASAAMVLIFWGLTPTQAGIFATETIVRTEPMSMLKSTSYIPVAQQEKSVPATYAQSASNIIWFNESLPAFMTKQSMLAPFGPVSDPQTVETRETWSGQTRMYSLDVSCEDAKLNETGTESLTSTWGCKFQRLHPRTLPNNDSSKVFDTLYVGYFNDDGMADFYLDNGGCPENETSSFLVQWSKVRVPMSEYAEQEDQFANASLSTVYCRPSYFYQDVNATISLPSRGVVDVQPVGPKVSLPADIFNGSNFEESINVGHQRFAVRGDYPTFNWPNDRAHLQDLPLNLEYFRPLTSFAVGGYQGPLDDFLDGENIRKSYEAAYRLLFARQMVDVLGSELDPSSLSEGVRTFTTQAVVLVPVFTYVVEAFLVVVAVLTCSLLYISCASPNKLSSDPATTTALMKMVADQDDLLEAFRDTDQMSEKELEKKFKDDRFHLDEKGNIVGGSESGLPRSLSLPTGHHLQHRSSSTEQLLPRRTRSASAQVKGVQPAEFGLSVGMVFLAFQIAFVVALAVLLWKAKTMNGLPLPSQNQFVRQLVENYIPIALATFIEPFWLVLNRLLCMLQPFEELRRGNAPAAKSISLDYASLPPQFNIWRSLCSGHFLLAAVCAMTILANLLAVAFGAMFFEDSVPTSSSAVFAQDFPSLADALGEPPVPANASYMLSSTALFHPFYRAMSNMTAHTPMAPWTDDQYFYLPFSPPEVREAPSGNLTLRAATSAMGVEMGCSQVLSAGKDTYSLSIAKDGRLANLTVTLAQGDQQVKCKAQLFRTDGFSDYSAGGVPMITGSSLGPSAFEFARSLQAASNRSPADSDFCRQHFAAGWVRANLAAAGEKDGLYGPVPISVSSHQETVIVCRPSILAGPADIVVDTRGFLVETMSANISQPLSGNHLVMSPENLTTQAHTILLDNAVNWHNDSFSSDFNNYLIEKILNTSRLLDPKLPPPDADLAIKGFEAVYKKLFATLIGTHFERIILPFPISPETAATILPSTRANATALTNTNNKNVLHGTSITPTTRIFLSVPMFIIAQSILLLYILTTIALYARRPWRMLPRLPTCPASVVGFFAAGRAVRGFKRSGGRAGGNAGWEKRGEERFAYGGFVGVDGGAYVGIEKAEFVGEVVGRDGDGGGEWLRGLRWRGGGRG</sequence>
<dbReference type="EMBL" id="ML977156">
    <property type="protein sequence ID" value="KAF1986545.1"/>
    <property type="molecule type" value="Genomic_DNA"/>
</dbReference>
<keyword evidence="1" id="KW-0812">Transmembrane</keyword>
<dbReference type="PANTHER" id="PTHR37544">
    <property type="entry name" value="SPRAY-RELATED"/>
    <property type="match status" value="1"/>
</dbReference>
<accession>A0A6G1H037</accession>
<feature type="transmembrane region" description="Helical" evidence="1">
    <location>
        <begin position="165"/>
        <end position="184"/>
    </location>
</feature>
<keyword evidence="1" id="KW-0472">Membrane</keyword>
<proteinExistence type="predicted"/>
<dbReference type="InterPro" id="IPR021840">
    <property type="entry name" value="DUF3433"/>
</dbReference>